<name>A0A1F6LGX4_9BACT</name>
<dbReference type="EMBL" id="MFPS01000009">
    <property type="protein sequence ID" value="OGH58637.1"/>
    <property type="molecule type" value="Genomic_DNA"/>
</dbReference>
<comment type="caution">
    <text evidence="2">The sequence shown here is derived from an EMBL/GenBank/DDBJ whole genome shotgun (WGS) entry which is preliminary data.</text>
</comment>
<reference evidence="2 3" key="1">
    <citation type="journal article" date="2016" name="Nat. Commun.">
        <title>Thousands of microbial genomes shed light on interconnected biogeochemical processes in an aquifer system.</title>
        <authorList>
            <person name="Anantharaman K."/>
            <person name="Brown C.T."/>
            <person name="Hug L.A."/>
            <person name="Sharon I."/>
            <person name="Castelle C.J."/>
            <person name="Probst A.J."/>
            <person name="Thomas B.C."/>
            <person name="Singh A."/>
            <person name="Wilkins M.J."/>
            <person name="Karaoz U."/>
            <person name="Brodie E.L."/>
            <person name="Williams K.H."/>
            <person name="Hubbard S.S."/>
            <person name="Banfield J.F."/>
        </authorList>
    </citation>
    <scope>NUCLEOTIDE SEQUENCE [LARGE SCALE GENOMIC DNA]</scope>
</reference>
<proteinExistence type="predicted"/>
<feature type="signal peptide" evidence="1">
    <location>
        <begin position="1"/>
        <end position="23"/>
    </location>
</feature>
<sequence length="130" mass="14837">MLNPFKATISILCVIAFTTNAIAQDNGPILISKEDCAKLQFIKYDAQQDLNETKNRCDAGVYSSTTCHFLAKLYSEIIEEATRLYEVFCHSYSAKDTMQWQTIRDLDTIKEYDALMFALNDMLSPNTFQP</sequence>
<keyword evidence="1" id="KW-0732">Signal</keyword>
<feature type="chain" id="PRO_5009525291" description="HEPN domain-containing protein" evidence="1">
    <location>
        <begin position="24"/>
        <end position="130"/>
    </location>
</feature>
<protein>
    <recommendedName>
        <fullName evidence="4">HEPN domain-containing protein</fullName>
    </recommendedName>
</protein>
<evidence type="ECO:0000313" key="3">
    <source>
        <dbReference type="Proteomes" id="UP000177067"/>
    </source>
</evidence>
<evidence type="ECO:0000256" key="1">
    <source>
        <dbReference type="SAM" id="SignalP"/>
    </source>
</evidence>
<accession>A0A1F6LGX4</accession>
<gene>
    <name evidence="2" type="ORF">A2725_02980</name>
</gene>
<dbReference type="Proteomes" id="UP000177067">
    <property type="component" value="Unassembled WGS sequence"/>
</dbReference>
<dbReference type="AlphaFoldDB" id="A0A1F6LGX4"/>
<evidence type="ECO:0008006" key="4">
    <source>
        <dbReference type="Google" id="ProtNLM"/>
    </source>
</evidence>
<organism evidence="2 3">
    <name type="scientific">Candidatus Magasanikbacteria bacterium RIFCSPHIGHO2_01_FULL_33_34</name>
    <dbReference type="NCBI Taxonomy" id="1798671"/>
    <lineage>
        <taxon>Bacteria</taxon>
        <taxon>Candidatus Magasanikiibacteriota</taxon>
    </lineage>
</organism>
<evidence type="ECO:0000313" key="2">
    <source>
        <dbReference type="EMBL" id="OGH58637.1"/>
    </source>
</evidence>